<comment type="caution">
    <text evidence="1">The sequence shown here is derived from an EMBL/GenBank/DDBJ whole genome shotgun (WGS) entry which is preliminary data.</text>
</comment>
<proteinExistence type="predicted"/>
<evidence type="ECO:0000313" key="1">
    <source>
        <dbReference type="EMBL" id="PON84204.1"/>
    </source>
</evidence>
<evidence type="ECO:0000313" key="2">
    <source>
        <dbReference type="Proteomes" id="UP000237000"/>
    </source>
</evidence>
<dbReference type="InParanoid" id="A0A2P5EFA1"/>
<dbReference type="Proteomes" id="UP000237000">
    <property type="component" value="Unassembled WGS sequence"/>
</dbReference>
<name>A0A2P5EFA1_TREOI</name>
<dbReference type="AlphaFoldDB" id="A0A2P5EFA1"/>
<reference evidence="2" key="1">
    <citation type="submission" date="2016-06" db="EMBL/GenBank/DDBJ databases">
        <title>Parallel loss of symbiosis genes in relatives of nitrogen-fixing non-legume Parasponia.</title>
        <authorList>
            <person name="Van Velzen R."/>
            <person name="Holmer R."/>
            <person name="Bu F."/>
            <person name="Rutten L."/>
            <person name="Van Zeijl A."/>
            <person name="Liu W."/>
            <person name="Santuari L."/>
            <person name="Cao Q."/>
            <person name="Sharma T."/>
            <person name="Shen D."/>
            <person name="Roswanjaya Y."/>
            <person name="Wardhani T."/>
            <person name="Kalhor M.S."/>
            <person name="Jansen J."/>
            <person name="Van den Hoogen J."/>
            <person name="Gungor B."/>
            <person name="Hartog M."/>
            <person name="Hontelez J."/>
            <person name="Verver J."/>
            <person name="Yang W.-C."/>
            <person name="Schijlen E."/>
            <person name="Repin R."/>
            <person name="Schilthuizen M."/>
            <person name="Schranz E."/>
            <person name="Heidstra R."/>
            <person name="Miyata K."/>
            <person name="Fedorova E."/>
            <person name="Kohlen W."/>
            <person name="Bisseling T."/>
            <person name="Smit S."/>
            <person name="Geurts R."/>
        </authorList>
    </citation>
    <scope>NUCLEOTIDE SEQUENCE [LARGE SCALE GENOMIC DNA]</scope>
    <source>
        <strain evidence="2">cv. RG33-2</strain>
    </source>
</reference>
<sequence>MRKFSLKVGQVFRSVSQFSMPTRRPTPVRMYVRKTCDCARSLNSWSRPESRFHETENEAPEWYLTCPHILEEALLQLLKRTKHQKPKRSDGDWKCSCPNSITLQISILPHSHSALLS</sequence>
<gene>
    <name evidence="1" type="ORF">TorRG33x02_199580</name>
</gene>
<protein>
    <submittedName>
        <fullName evidence="1">Uncharacterized protein</fullName>
    </submittedName>
</protein>
<dbReference type="EMBL" id="JXTC01000166">
    <property type="protein sequence ID" value="PON84204.1"/>
    <property type="molecule type" value="Genomic_DNA"/>
</dbReference>
<accession>A0A2P5EFA1</accession>
<keyword evidence="2" id="KW-1185">Reference proteome</keyword>
<organism evidence="1 2">
    <name type="scientific">Trema orientale</name>
    <name type="common">Charcoal tree</name>
    <name type="synonym">Celtis orientalis</name>
    <dbReference type="NCBI Taxonomy" id="63057"/>
    <lineage>
        <taxon>Eukaryota</taxon>
        <taxon>Viridiplantae</taxon>
        <taxon>Streptophyta</taxon>
        <taxon>Embryophyta</taxon>
        <taxon>Tracheophyta</taxon>
        <taxon>Spermatophyta</taxon>
        <taxon>Magnoliopsida</taxon>
        <taxon>eudicotyledons</taxon>
        <taxon>Gunneridae</taxon>
        <taxon>Pentapetalae</taxon>
        <taxon>rosids</taxon>
        <taxon>fabids</taxon>
        <taxon>Rosales</taxon>
        <taxon>Cannabaceae</taxon>
        <taxon>Trema</taxon>
    </lineage>
</organism>
<dbReference type="OrthoDB" id="10306670at2759"/>